<feature type="region of interest" description="Disordered" evidence="1">
    <location>
        <begin position="146"/>
        <end position="166"/>
    </location>
</feature>
<proteinExistence type="predicted"/>
<dbReference type="RefSeq" id="WP_381082242.1">
    <property type="nucleotide sequence ID" value="NZ_JBHUDX010000031.1"/>
</dbReference>
<dbReference type="Pfam" id="PF12900">
    <property type="entry name" value="Pyridox_ox_2"/>
    <property type="match status" value="1"/>
</dbReference>
<gene>
    <name evidence="2" type="ORF">ACFSL4_13890</name>
</gene>
<evidence type="ECO:0000313" key="3">
    <source>
        <dbReference type="Proteomes" id="UP001597261"/>
    </source>
</evidence>
<reference evidence="3" key="1">
    <citation type="journal article" date="2019" name="Int. J. Syst. Evol. Microbiol.">
        <title>The Global Catalogue of Microorganisms (GCM) 10K type strain sequencing project: providing services to taxonomists for standard genome sequencing and annotation.</title>
        <authorList>
            <consortium name="The Broad Institute Genomics Platform"/>
            <consortium name="The Broad Institute Genome Sequencing Center for Infectious Disease"/>
            <person name="Wu L."/>
            <person name="Ma J."/>
        </authorList>
    </citation>
    <scope>NUCLEOTIDE SEQUENCE [LARGE SCALE GENOMIC DNA]</scope>
    <source>
        <strain evidence="3">CGMCC 1.12470</strain>
    </source>
</reference>
<protein>
    <submittedName>
        <fullName evidence="2">Pyridoxamine 5'-phosphate oxidase family protein</fullName>
    </submittedName>
</protein>
<keyword evidence="3" id="KW-1185">Reference proteome</keyword>
<sequence>MYPNDGFRELERDECLRLLAKAPVGRIVHTRHALPAVLPLNFCVDGDGAVVFRTSATSELVRAVDGAVVAFEADEIDAAAQSGWSVVVTGQAAVVTDPAEHERLARTGPRSWVPWPHEVFVRIEPELVTGRDLVAGRSLYGIDLSSCRPGPGRGDRRTRTRRHPGA</sequence>
<comment type="caution">
    <text evidence="2">The sequence shown here is derived from an EMBL/GenBank/DDBJ whole genome shotgun (WGS) entry which is preliminary data.</text>
</comment>
<dbReference type="EMBL" id="JBHUDX010000031">
    <property type="protein sequence ID" value="MFD1659264.1"/>
    <property type="molecule type" value="Genomic_DNA"/>
</dbReference>
<dbReference type="InterPro" id="IPR012349">
    <property type="entry name" value="Split_barrel_FMN-bd"/>
</dbReference>
<dbReference type="InterPro" id="IPR024747">
    <property type="entry name" value="Pyridox_Oxase-rel"/>
</dbReference>
<name>A0ABW4IPN0_9ACTN</name>
<feature type="compositionally biased region" description="Basic residues" evidence="1">
    <location>
        <begin position="156"/>
        <end position="166"/>
    </location>
</feature>
<organism evidence="2 3">
    <name type="scientific">Streptomyces caeni</name>
    <dbReference type="NCBI Taxonomy" id="2307231"/>
    <lineage>
        <taxon>Bacteria</taxon>
        <taxon>Bacillati</taxon>
        <taxon>Actinomycetota</taxon>
        <taxon>Actinomycetes</taxon>
        <taxon>Kitasatosporales</taxon>
        <taxon>Streptomycetaceae</taxon>
        <taxon>Streptomyces</taxon>
    </lineage>
</organism>
<evidence type="ECO:0000256" key="1">
    <source>
        <dbReference type="SAM" id="MobiDB-lite"/>
    </source>
</evidence>
<dbReference type="Gene3D" id="2.30.110.10">
    <property type="entry name" value="Electron Transport, Fmn-binding Protein, Chain A"/>
    <property type="match status" value="1"/>
</dbReference>
<evidence type="ECO:0000313" key="2">
    <source>
        <dbReference type="EMBL" id="MFD1659264.1"/>
    </source>
</evidence>
<dbReference type="Proteomes" id="UP001597261">
    <property type="component" value="Unassembled WGS sequence"/>
</dbReference>
<accession>A0ABW4IPN0</accession>
<dbReference type="SUPFAM" id="SSF50475">
    <property type="entry name" value="FMN-binding split barrel"/>
    <property type="match status" value="1"/>
</dbReference>